<reference evidence="4" key="2">
    <citation type="submission" date="2009-11" db="EMBL/GenBank/DDBJ databases">
        <title>The Genome Sequence of Allomyces macrogynus strain ATCC 38327.</title>
        <authorList>
            <consortium name="The Broad Institute Genome Sequencing Platform"/>
            <person name="Russ C."/>
            <person name="Cuomo C."/>
            <person name="Shea T."/>
            <person name="Young S.K."/>
            <person name="Zeng Q."/>
            <person name="Koehrsen M."/>
            <person name="Haas B."/>
            <person name="Borodovsky M."/>
            <person name="Guigo R."/>
            <person name="Alvarado L."/>
            <person name="Berlin A."/>
            <person name="Borenstein D."/>
            <person name="Chen Z."/>
            <person name="Engels R."/>
            <person name="Freedman E."/>
            <person name="Gellesch M."/>
            <person name="Goldberg J."/>
            <person name="Griggs A."/>
            <person name="Gujja S."/>
            <person name="Heiman D."/>
            <person name="Hepburn T."/>
            <person name="Howarth C."/>
            <person name="Jen D."/>
            <person name="Larson L."/>
            <person name="Lewis B."/>
            <person name="Mehta T."/>
            <person name="Park D."/>
            <person name="Pearson M."/>
            <person name="Roberts A."/>
            <person name="Saif S."/>
            <person name="Shenoy N."/>
            <person name="Sisk P."/>
            <person name="Stolte C."/>
            <person name="Sykes S."/>
            <person name="Walk T."/>
            <person name="White J."/>
            <person name="Yandava C."/>
            <person name="Burger G."/>
            <person name="Gray M.W."/>
            <person name="Holland P.W.H."/>
            <person name="King N."/>
            <person name="Lang F.B.F."/>
            <person name="Roger A.J."/>
            <person name="Ruiz-Trillo I."/>
            <person name="Lander E."/>
            <person name="Nusbaum C."/>
        </authorList>
    </citation>
    <scope>NUCLEOTIDE SEQUENCE [LARGE SCALE GENOMIC DNA]</scope>
    <source>
        <strain evidence="4">ATCC 38327</strain>
    </source>
</reference>
<name>A0A0L0T6Y0_ALLM3</name>
<dbReference type="Pfam" id="PF12937">
    <property type="entry name" value="F-box-like"/>
    <property type="match status" value="1"/>
</dbReference>
<feature type="domain" description="F-box" evidence="2">
    <location>
        <begin position="64"/>
        <end position="101"/>
    </location>
</feature>
<evidence type="ECO:0000256" key="1">
    <source>
        <dbReference type="SAM" id="MobiDB-lite"/>
    </source>
</evidence>
<evidence type="ECO:0000313" key="4">
    <source>
        <dbReference type="Proteomes" id="UP000054350"/>
    </source>
</evidence>
<proteinExistence type="predicted"/>
<accession>A0A0L0T6Y0</accession>
<dbReference type="Proteomes" id="UP000054350">
    <property type="component" value="Unassembled WGS sequence"/>
</dbReference>
<keyword evidence="4" id="KW-1185">Reference proteome</keyword>
<feature type="region of interest" description="Disordered" evidence="1">
    <location>
        <begin position="1"/>
        <end position="54"/>
    </location>
</feature>
<gene>
    <name evidence="3" type="ORF">AMAG_20094</name>
</gene>
<dbReference type="OrthoDB" id="3800738at2759"/>
<feature type="compositionally biased region" description="Polar residues" evidence="1">
    <location>
        <begin position="1"/>
        <end position="22"/>
    </location>
</feature>
<dbReference type="AlphaFoldDB" id="A0A0L0T6Y0"/>
<dbReference type="VEuPathDB" id="FungiDB:AMAG_20094"/>
<dbReference type="EMBL" id="GG745365">
    <property type="protein sequence ID" value="KNE70344.1"/>
    <property type="molecule type" value="Genomic_DNA"/>
</dbReference>
<feature type="region of interest" description="Disordered" evidence="1">
    <location>
        <begin position="893"/>
        <end position="915"/>
    </location>
</feature>
<dbReference type="Gene3D" id="1.20.1280.50">
    <property type="match status" value="1"/>
</dbReference>
<dbReference type="InterPro" id="IPR036047">
    <property type="entry name" value="F-box-like_dom_sf"/>
</dbReference>
<dbReference type="SUPFAM" id="SSF81383">
    <property type="entry name" value="F-box domain"/>
    <property type="match status" value="1"/>
</dbReference>
<dbReference type="InterPro" id="IPR001810">
    <property type="entry name" value="F-box_dom"/>
</dbReference>
<feature type="region of interest" description="Disordered" evidence="1">
    <location>
        <begin position="733"/>
        <end position="768"/>
    </location>
</feature>
<evidence type="ECO:0000259" key="2">
    <source>
        <dbReference type="Pfam" id="PF12937"/>
    </source>
</evidence>
<sequence>MLSASSPPTNLSRNAPGTTRSDMTAPLQASASDHHDAADHSSTPAARTKAHPVSQHRALDVTNVLGHIFDQLKSPADLLRASHVCRSWRDTIMVLDAARLWPAVYRKMHGLQYRDPPLVDGPTGWEEYRRLALTSAVRDTHDWYKLKQLGKRLATSGGKCKVSDEQEVELGKVHIVRKYAPIESVVAWCPHFLDVPNGSAVTVTDKCIVFEPRVTGQLRAQQTRSFLQVQPISLSAPATTPPAQAAILLSSGRAPVEQAANRGNVVAAHDSFFKAAGATATKWAFTRAATHVHLYPLSACDARICVAHPKRLRILDTSCCDDWLVVLYQAPPKWIADFARNPSVPWRGGDDPSHMATPCIMAVYDLRAVQLPQRHIEPDRCPLLDAAEVGIKAVRAVWVPYEHGLTHAVVDPDAHPVLASDPDPWATTVAAPHAARRQLLKVAIHEQSEYGRTCGGHRLVVVTFDVSTASLPALIAWQPYGIVPENPREPRGPERDESFATHGPCCCITSWRLFGRVLVGTPSDGYCCPRLQFARDDSGLDPGTTLVPEFAAILMHFTRKTFMAVSVLMREPLLRAFHYHAANYDEIVARHVAQICGTNPDLTAQYDLRPTEADFFCSRLASCSQPRAEQLATWSVLLRPAPLRIRATLPRMQQSWYQIADMHWTRRDRLVALSRPAPWAEQSFSSRGTHNAATAEGARIEVIDTAAMRVVARTDLPPTTSFRIRNTVENPPWRDLGTVVPPTPFAGSDDAEEEEEEEEEEEGPSRRVLMLPKHPDVAHHEALSDAWVLDPLRRAWRPEPWTGASRRRVHAPGTVLHIAPTAHGLVVVRSLGPMRGSIVELCTYSKSRAPHDVVKPPRIGPVPVSIADQLERTEGHEPWRRIMEREQSVIVRAPAAAAGSRRRRRTMARPAGSGVRKFPPLGPRVGLREMCVLLCEVGLDHEDE</sequence>
<reference evidence="3 4" key="1">
    <citation type="submission" date="2009-11" db="EMBL/GenBank/DDBJ databases">
        <title>Annotation of Allomyces macrogynus ATCC 38327.</title>
        <authorList>
            <consortium name="The Broad Institute Genome Sequencing Platform"/>
            <person name="Russ C."/>
            <person name="Cuomo C."/>
            <person name="Burger G."/>
            <person name="Gray M.W."/>
            <person name="Holland P.W.H."/>
            <person name="King N."/>
            <person name="Lang F.B.F."/>
            <person name="Roger A.J."/>
            <person name="Ruiz-Trillo I."/>
            <person name="Young S.K."/>
            <person name="Zeng Q."/>
            <person name="Gargeya S."/>
            <person name="Fitzgerald M."/>
            <person name="Haas B."/>
            <person name="Abouelleil A."/>
            <person name="Alvarado L."/>
            <person name="Arachchi H.M."/>
            <person name="Berlin A."/>
            <person name="Chapman S.B."/>
            <person name="Gearin G."/>
            <person name="Goldberg J."/>
            <person name="Griggs A."/>
            <person name="Gujja S."/>
            <person name="Hansen M."/>
            <person name="Heiman D."/>
            <person name="Howarth C."/>
            <person name="Larimer J."/>
            <person name="Lui A."/>
            <person name="MacDonald P.J.P."/>
            <person name="McCowen C."/>
            <person name="Montmayeur A."/>
            <person name="Murphy C."/>
            <person name="Neiman D."/>
            <person name="Pearson M."/>
            <person name="Priest M."/>
            <person name="Roberts A."/>
            <person name="Saif S."/>
            <person name="Shea T."/>
            <person name="Sisk P."/>
            <person name="Stolte C."/>
            <person name="Sykes S."/>
            <person name="Wortman J."/>
            <person name="Nusbaum C."/>
            <person name="Birren B."/>
        </authorList>
    </citation>
    <scope>NUCLEOTIDE SEQUENCE [LARGE SCALE GENOMIC DNA]</scope>
    <source>
        <strain evidence="3 4">ATCC 38327</strain>
    </source>
</reference>
<evidence type="ECO:0000313" key="3">
    <source>
        <dbReference type="EMBL" id="KNE70344.1"/>
    </source>
</evidence>
<feature type="compositionally biased region" description="Acidic residues" evidence="1">
    <location>
        <begin position="749"/>
        <end position="762"/>
    </location>
</feature>
<protein>
    <recommendedName>
        <fullName evidence="2">F-box domain-containing protein</fullName>
    </recommendedName>
</protein>
<organism evidence="3 4">
    <name type="scientific">Allomyces macrogynus (strain ATCC 38327)</name>
    <name type="common">Allomyces javanicus var. macrogynus</name>
    <dbReference type="NCBI Taxonomy" id="578462"/>
    <lineage>
        <taxon>Eukaryota</taxon>
        <taxon>Fungi</taxon>
        <taxon>Fungi incertae sedis</taxon>
        <taxon>Blastocladiomycota</taxon>
        <taxon>Blastocladiomycetes</taxon>
        <taxon>Blastocladiales</taxon>
        <taxon>Blastocladiaceae</taxon>
        <taxon>Allomyces</taxon>
    </lineage>
</organism>